<protein>
    <submittedName>
        <fullName evidence="3">Uncharacterized protein</fullName>
    </submittedName>
</protein>
<gene>
    <name evidence="3" type="ordered locus">Deide_02851</name>
</gene>
<evidence type="ECO:0000256" key="1">
    <source>
        <dbReference type="SAM" id="MobiDB-lite"/>
    </source>
</evidence>
<feature type="region of interest" description="Disordered" evidence="1">
    <location>
        <begin position="133"/>
        <end position="154"/>
    </location>
</feature>
<accession>C1CZ63</accession>
<dbReference type="OrthoDB" id="74312at2"/>
<reference evidence="3 4" key="1">
    <citation type="journal article" date="2009" name="PLoS Genet.">
        <title>Alliance of proteomics and genomics to unravel the specificities of Sahara bacterium Deinococcus deserti.</title>
        <authorList>
            <person name="de Groot A."/>
            <person name="Dulermo R."/>
            <person name="Ortet P."/>
            <person name="Blanchard L."/>
            <person name="Guerin P."/>
            <person name="Fernandez B."/>
            <person name="Vacherie B."/>
            <person name="Dossat C."/>
            <person name="Jolivet E."/>
            <person name="Siguier P."/>
            <person name="Chandler M."/>
            <person name="Barakat M."/>
            <person name="Dedieu A."/>
            <person name="Barbe V."/>
            <person name="Heulin T."/>
            <person name="Sommer S."/>
            <person name="Achouak W."/>
            <person name="Armengaud J."/>
        </authorList>
    </citation>
    <scope>NUCLEOTIDE SEQUENCE [LARGE SCALE GENOMIC DNA]</scope>
    <source>
        <strain evidence="4">DSM 17065 / CIP 109153 / LMG 22923 / VCD115</strain>
    </source>
</reference>
<keyword evidence="2" id="KW-1133">Transmembrane helix</keyword>
<dbReference type="EMBL" id="CP001114">
    <property type="protein sequence ID" value="ACO45101.1"/>
    <property type="molecule type" value="Genomic_DNA"/>
</dbReference>
<keyword evidence="2" id="KW-0812">Transmembrane</keyword>
<keyword evidence="4" id="KW-1185">Reference proteome</keyword>
<dbReference type="Proteomes" id="UP000002208">
    <property type="component" value="Chromosome"/>
</dbReference>
<sequence length="195" mass="20464">MGLFLGMVGMVLSFGGLVLLLVSVVMRLLKRPQPRITRWPLLLGAVVVGFGLTIVGGALMAPSLAAEAGTPSGQETAAEAAPQRVPAEATESQDSATQTPEPPAAPETTAERINIGLFLVKCRSEVKSQLKSPATAKFPGSMESAAQAEETDAGERTWNGYVDSQNGFGATVRTQFECRYDPADPAGEVAVTMQE</sequence>
<dbReference type="KEGG" id="ddr:Deide_02851"/>
<dbReference type="HOGENOM" id="CLU_1394327_0_0_0"/>
<dbReference type="RefSeq" id="WP_012692224.1">
    <property type="nucleotide sequence ID" value="NC_012526.1"/>
</dbReference>
<proteinExistence type="predicted"/>
<evidence type="ECO:0000313" key="3">
    <source>
        <dbReference type="EMBL" id="ACO45101.1"/>
    </source>
</evidence>
<organism evidence="3 4">
    <name type="scientific">Deinococcus deserti (strain DSM 17065 / CIP 109153 / LMG 22923 / VCD115)</name>
    <dbReference type="NCBI Taxonomy" id="546414"/>
    <lineage>
        <taxon>Bacteria</taxon>
        <taxon>Thermotogati</taxon>
        <taxon>Deinococcota</taxon>
        <taxon>Deinococci</taxon>
        <taxon>Deinococcales</taxon>
        <taxon>Deinococcaceae</taxon>
        <taxon>Deinococcus</taxon>
    </lineage>
</organism>
<evidence type="ECO:0000256" key="2">
    <source>
        <dbReference type="SAM" id="Phobius"/>
    </source>
</evidence>
<dbReference type="PaxDb" id="546414-Deide_02851"/>
<dbReference type="STRING" id="546414.Deide_02851"/>
<feature type="transmembrane region" description="Helical" evidence="2">
    <location>
        <begin position="6"/>
        <end position="29"/>
    </location>
</feature>
<name>C1CZ63_DEIDV</name>
<evidence type="ECO:0000313" key="4">
    <source>
        <dbReference type="Proteomes" id="UP000002208"/>
    </source>
</evidence>
<feature type="region of interest" description="Disordered" evidence="1">
    <location>
        <begin position="68"/>
        <end position="109"/>
    </location>
</feature>
<keyword evidence="2" id="KW-0472">Membrane</keyword>
<dbReference type="AlphaFoldDB" id="C1CZ63"/>
<feature type="transmembrane region" description="Helical" evidence="2">
    <location>
        <begin position="41"/>
        <end position="61"/>
    </location>
</feature>